<keyword evidence="1" id="KW-1133">Transmembrane helix</keyword>
<evidence type="ECO:0000313" key="3">
    <source>
        <dbReference type="Proteomes" id="UP000468735"/>
    </source>
</evidence>
<evidence type="ECO:0000256" key="1">
    <source>
        <dbReference type="SAM" id="Phobius"/>
    </source>
</evidence>
<dbReference type="EMBL" id="WBMT01000031">
    <property type="protein sequence ID" value="KAB2340194.1"/>
    <property type="molecule type" value="Genomic_DNA"/>
</dbReference>
<dbReference type="AlphaFoldDB" id="A0A6H9Y6Y6"/>
<feature type="transmembrane region" description="Helical" evidence="1">
    <location>
        <begin position="46"/>
        <end position="67"/>
    </location>
</feature>
<dbReference type="InterPro" id="IPR025597">
    <property type="entry name" value="DUF4345"/>
</dbReference>
<dbReference type="Proteomes" id="UP000468735">
    <property type="component" value="Unassembled WGS sequence"/>
</dbReference>
<feature type="transmembrane region" description="Helical" evidence="1">
    <location>
        <begin position="103"/>
        <end position="120"/>
    </location>
</feature>
<protein>
    <submittedName>
        <fullName evidence="2">DUF4345 domain-containing protein</fullName>
    </submittedName>
</protein>
<organism evidence="2 3">
    <name type="scientific">Actinomadura rudentiformis</name>
    <dbReference type="NCBI Taxonomy" id="359158"/>
    <lineage>
        <taxon>Bacteria</taxon>
        <taxon>Bacillati</taxon>
        <taxon>Actinomycetota</taxon>
        <taxon>Actinomycetes</taxon>
        <taxon>Streptosporangiales</taxon>
        <taxon>Thermomonosporaceae</taxon>
        <taxon>Actinomadura</taxon>
    </lineage>
</organism>
<name>A0A6H9Y6Y6_9ACTN</name>
<dbReference type="RefSeq" id="WP_151570075.1">
    <property type="nucleotide sequence ID" value="NZ_WBMT01000031.1"/>
</dbReference>
<keyword evidence="1" id="KW-0812">Transmembrane</keyword>
<proteinExistence type="predicted"/>
<comment type="caution">
    <text evidence="2">The sequence shown here is derived from an EMBL/GenBank/DDBJ whole genome shotgun (WGS) entry which is preliminary data.</text>
</comment>
<keyword evidence="1" id="KW-0472">Membrane</keyword>
<evidence type="ECO:0000313" key="2">
    <source>
        <dbReference type="EMBL" id="KAB2340194.1"/>
    </source>
</evidence>
<feature type="transmembrane region" description="Helical" evidence="1">
    <location>
        <begin position="6"/>
        <end position="25"/>
    </location>
</feature>
<reference evidence="2 3" key="1">
    <citation type="submission" date="2019-09" db="EMBL/GenBank/DDBJ databases">
        <title>Actinomadura physcomitrii sp. nov., a novel actinomycete isolated from moss [Physcomitrium sphaericum (Ludw) Fuernr].</title>
        <authorList>
            <person name="Zhuang X."/>
            <person name="Liu C."/>
        </authorList>
    </citation>
    <scope>NUCLEOTIDE SEQUENCE [LARGE SCALE GENOMIC DNA]</scope>
    <source>
        <strain evidence="2 3">HMC1</strain>
    </source>
</reference>
<keyword evidence="3" id="KW-1185">Reference proteome</keyword>
<dbReference type="OrthoDB" id="8481950at2"/>
<sequence length="121" mass="12483">MNTAVIGLVAMFFLGMGIFGLIAPATLIKPFGITLASAEARTEVRAVYGGFGVAIALLLACAAADIAELRPGAVVAVGIALAGMAFGRLVGRMADRPARFYPSWFYFWVESLGAAALIAAS</sequence>
<dbReference type="Pfam" id="PF14248">
    <property type="entry name" value="DUF4345"/>
    <property type="match status" value="1"/>
</dbReference>
<gene>
    <name evidence="2" type="ORF">F8566_45885</name>
</gene>
<accession>A0A6H9Y6Y6</accession>
<feature type="transmembrane region" description="Helical" evidence="1">
    <location>
        <begin position="73"/>
        <end position="91"/>
    </location>
</feature>